<evidence type="ECO:0000313" key="3">
    <source>
        <dbReference type="EMBL" id="MCW9714147.1"/>
    </source>
</evidence>
<keyword evidence="4" id="KW-1185">Reference proteome</keyword>
<name>A0ABT3Q208_9BACT</name>
<proteinExistence type="predicted"/>
<evidence type="ECO:0000313" key="4">
    <source>
        <dbReference type="Proteomes" id="UP001207337"/>
    </source>
</evidence>
<feature type="domain" description="UPF0547" evidence="2">
    <location>
        <begin position="4"/>
        <end position="27"/>
    </location>
</feature>
<dbReference type="Pfam" id="PF10571">
    <property type="entry name" value="UPF0547"/>
    <property type="match status" value="1"/>
</dbReference>
<reference evidence="3 4" key="1">
    <citation type="submission" date="2021-11" db="EMBL/GenBank/DDBJ databases">
        <title>Aliifidinibius sp. nov., a new bacterium isolated from saline soil.</title>
        <authorList>
            <person name="Galisteo C."/>
            <person name="De La Haba R."/>
            <person name="Sanchez-Porro C."/>
            <person name="Ventosa A."/>
        </authorList>
    </citation>
    <scope>NUCLEOTIDE SEQUENCE [LARGE SCALE GENOMIC DNA]</scope>
    <source>
        <strain evidence="3 4">KACC 190600</strain>
    </source>
</reference>
<protein>
    <submittedName>
        <fullName evidence="3">Zinc ribbon domain-containing protein</fullName>
    </submittedName>
</protein>
<evidence type="ECO:0000256" key="1">
    <source>
        <dbReference type="SAM" id="Phobius"/>
    </source>
</evidence>
<dbReference type="RefSeq" id="WP_265791240.1">
    <property type="nucleotide sequence ID" value="NZ_BAABRS010000004.1"/>
</dbReference>
<accession>A0ABT3Q208</accession>
<dbReference type="InterPro" id="IPR018886">
    <property type="entry name" value="UPF0547"/>
</dbReference>
<keyword evidence="1" id="KW-0812">Transmembrane</keyword>
<comment type="caution">
    <text evidence="3">The sequence shown here is derived from an EMBL/GenBank/DDBJ whole genome shotgun (WGS) entry which is preliminary data.</text>
</comment>
<evidence type="ECO:0000259" key="2">
    <source>
        <dbReference type="Pfam" id="PF10571"/>
    </source>
</evidence>
<keyword evidence="1" id="KW-1133">Transmembrane helix</keyword>
<sequence>MKKKECPGCAMEVDADSDICPICGYEFPSQPLSIQIMAWVMAILLLLWLVF</sequence>
<gene>
    <name evidence="3" type="ORF">LQ318_14635</name>
</gene>
<organism evidence="3 4">
    <name type="scientific">Fodinibius salicampi</name>
    <dbReference type="NCBI Taxonomy" id="1920655"/>
    <lineage>
        <taxon>Bacteria</taxon>
        <taxon>Pseudomonadati</taxon>
        <taxon>Balneolota</taxon>
        <taxon>Balneolia</taxon>
        <taxon>Balneolales</taxon>
        <taxon>Balneolaceae</taxon>
        <taxon>Fodinibius</taxon>
    </lineage>
</organism>
<dbReference type="EMBL" id="JAJNDC010000004">
    <property type="protein sequence ID" value="MCW9714147.1"/>
    <property type="molecule type" value="Genomic_DNA"/>
</dbReference>
<feature type="transmembrane region" description="Helical" evidence="1">
    <location>
        <begin position="32"/>
        <end position="50"/>
    </location>
</feature>
<dbReference type="Proteomes" id="UP001207337">
    <property type="component" value="Unassembled WGS sequence"/>
</dbReference>
<keyword evidence="1" id="KW-0472">Membrane</keyword>